<dbReference type="VEuPathDB" id="VectorBase:RPRC002657"/>
<evidence type="ECO:0000256" key="1">
    <source>
        <dbReference type="ARBA" id="ARBA00022603"/>
    </source>
</evidence>
<dbReference type="RefSeq" id="XP_073976825.1">
    <property type="nucleotide sequence ID" value="XM_074120724.1"/>
</dbReference>
<dbReference type="InterPro" id="IPR004033">
    <property type="entry name" value="UbiE/COQ5_MeTrFase"/>
</dbReference>
<dbReference type="NCBIfam" id="NF001244">
    <property type="entry name" value="PRK00216.1-5"/>
    <property type="match status" value="1"/>
</dbReference>
<keyword evidence="1 6" id="KW-0489">Methyltransferase</keyword>
<comment type="catalytic activity">
    <reaction evidence="6">
        <text>a 2-methoxy-6-(all-trans-polyprenyl)benzene-1,4-diol + S-adenosyl-L-methionine = a 5-methoxy-2-methyl-3-(all-trans-polyprenyl)benzene-1,4-diol + S-adenosyl-L-homocysteine + H(+)</text>
        <dbReference type="Rhea" id="RHEA:28286"/>
        <dbReference type="Rhea" id="RHEA-COMP:10858"/>
        <dbReference type="Rhea" id="RHEA-COMP:10859"/>
        <dbReference type="ChEBI" id="CHEBI:15378"/>
        <dbReference type="ChEBI" id="CHEBI:57856"/>
        <dbReference type="ChEBI" id="CHEBI:59789"/>
        <dbReference type="ChEBI" id="CHEBI:84166"/>
        <dbReference type="ChEBI" id="CHEBI:84167"/>
        <dbReference type="EC" id="2.1.1.201"/>
    </reaction>
</comment>
<keyword evidence="6" id="KW-0496">Mitochondrion</keyword>
<dbReference type="EC" id="2.1.1.201" evidence="6"/>
<keyword evidence="2 6" id="KW-0808">Transferase</keyword>
<dbReference type="NCBIfam" id="TIGR01934">
    <property type="entry name" value="MenG_MenH_UbiE"/>
    <property type="match status" value="1"/>
</dbReference>
<sequence length="275" mass="31385">MFALRTTLNLSSRRNIIKACMILRTMSEETHFGYERVSEEEKGKKVYEVFHRVADSYDLMNDLMSGGMHRYWKDVFIQRLSPSDGTELLDAAGGTGDIAFRFLRYLQNCNSIGRVTVCDINKEMLRVGEDRANKAGLGGKIEWVEGNAEQLPFPEESFSAYTIAFGIRNVTRIHEALLEAYRVLCPGGRFLCLEFSHVDNPILKKMYDEYSFQVIPAMGQVVAGDWRSYQYLVESIRQFPDQETFANMIEEAGFKEVSYENLTCGVVAIHSAFKL</sequence>
<dbReference type="InParanoid" id="R4FJZ7"/>
<dbReference type="Proteomes" id="UP000015103">
    <property type="component" value="Unassembled WGS sequence"/>
</dbReference>
<dbReference type="NCBIfam" id="NF001242">
    <property type="entry name" value="PRK00216.1-3"/>
    <property type="match status" value="1"/>
</dbReference>
<comment type="subcellular location">
    <subcellularLocation>
        <location evidence="6">Mitochondrion inner membrane</location>
        <topology evidence="6">Peripheral membrane protein</topology>
        <orientation evidence="6">Matrix side</orientation>
    </subcellularLocation>
</comment>
<dbReference type="GO" id="GO:0031314">
    <property type="term" value="C:extrinsic component of mitochondrial inner membrane"/>
    <property type="evidence" value="ECO:0007669"/>
    <property type="project" value="UniProtKB-UniRule"/>
</dbReference>
<comment type="caution">
    <text evidence="6">Lacks conserved residue(s) required for the propagation of feature annotation.</text>
</comment>
<gene>
    <name evidence="6" type="primary">coq5</name>
</gene>
<dbReference type="GO" id="GO:0032259">
    <property type="term" value="P:methylation"/>
    <property type="evidence" value="ECO:0007669"/>
    <property type="project" value="UniProtKB-KW"/>
</dbReference>
<dbReference type="FunCoup" id="R4FJZ7">
    <property type="interactions" value="1245"/>
</dbReference>
<dbReference type="PANTHER" id="PTHR43591:SF24">
    <property type="entry name" value="2-METHOXY-6-POLYPRENYL-1,4-BENZOQUINOL METHYLASE, MITOCHONDRIAL"/>
    <property type="match status" value="1"/>
</dbReference>
<dbReference type="GO" id="GO:0008425">
    <property type="term" value="F:2-methoxy-6-polyprenyl-1,4-benzoquinol methyltransferase activity"/>
    <property type="evidence" value="ECO:0007669"/>
    <property type="project" value="UniProtKB-UniRule"/>
</dbReference>
<keyword evidence="7" id="KW-0830">Ubiquinone</keyword>
<evidence type="ECO:0000313" key="7">
    <source>
        <dbReference type="EMBL" id="JAA75432.1"/>
    </source>
</evidence>
<keyword evidence="6" id="KW-0472">Membrane</keyword>
<dbReference type="PROSITE" id="PS51608">
    <property type="entry name" value="SAM_MT_UBIE"/>
    <property type="match status" value="1"/>
</dbReference>
<dbReference type="HAMAP" id="MF_01813">
    <property type="entry name" value="MenG_UbiE_methyltr"/>
    <property type="match status" value="1"/>
</dbReference>
<name>R4FJZ7_RHOPR</name>
<keyword evidence="6" id="KW-0999">Mitochondrion inner membrane</keyword>
<reference evidence="9" key="2">
    <citation type="submission" date="2015-04" db="EMBL/GenBank/DDBJ databases">
        <authorList>
            <person name="Wilson R.K."/>
            <person name="Warren W."/>
            <person name="Dotson E."/>
            <person name="Oliveira P.L."/>
        </authorList>
    </citation>
    <scope>NUCLEOTIDE SEQUENCE</scope>
</reference>
<evidence type="ECO:0000256" key="6">
    <source>
        <dbReference type="HAMAP-Rule" id="MF_03191"/>
    </source>
</evidence>
<dbReference type="GeneID" id="141450359"/>
<proteinExistence type="evidence at transcript level"/>
<evidence type="ECO:0000256" key="2">
    <source>
        <dbReference type="ARBA" id="ARBA00022679"/>
    </source>
</evidence>
<dbReference type="EMBL" id="GAHY01002078">
    <property type="protein sequence ID" value="JAA75432.1"/>
    <property type="molecule type" value="mRNA"/>
</dbReference>
<dbReference type="CDD" id="cd02440">
    <property type="entry name" value="AdoMet_MTases"/>
    <property type="match status" value="1"/>
</dbReference>
<dbReference type="HOGENOM" id="CLU_037990_0_1_1"/>
<dbReference type="PANTHER" id="PTHR43591">
    <property type="entry name" value="METHYLTRANSFERASE"/>
    <property type="match status" value="1"/>
</dbReference>
<feature type="binding site" evidence="6">
    <location>
        <begin position="147"/>
        <end position="148"/>
    </location>
    <ligand>
        <name>S-adenosyl-L-methionine</name>
        <dbReference type="ChEBI" id="CHEBI:59789"/>
    </ligand>
</feature>
<feature type="binding site" evidence="6">
    <location>
        <position position="119"/>
    </location>
    <ligand>
        <name>S-adenosyl-L-methionine</name>
        <dbReference type="ChEBI" id="CHEBI:59789"/>
    </ligand>
</feature>
<comment type="function">
    <text evidence="6">Methyltransferase required for the conversion of 2-polyprenyl-6-methoxy-1,4-benzoquinol (DDMQH2) to 2-polyprenyl-3-methyl-6-methoxy-1,4-benzoquinol (DMQH2).</text>
</comment>
<comment type="subunit">
    <text evidence="5">Component of a multi-subunit COQ enzyme complex, composed of at least COQ3, COQ4, COQ5, COQ6, COQ7 and COQ9. Interacts with PYURF; the interaction is direct, stabilizes COQ5 protein and associates PYURF with COQ enzyme complex.</text>
</comment>
<dbReference type="InterPro" id="IPR029063">
    <property type="entry name" value="SAM-dependent_MTases_sf"/>
</dbReference>
<evidence type="ECO:0000256" key="3">
    <source>
        <dbReference type="ARBA" id="ARBA00022688"/>
    </source>
</evidence>
<evidence type="ECO:0000313" key="9">
    <source>
        <dbReference type="Proteomes" id="UP000015103"/>
    </source>
</evidence>
<dbReference type="PROSITE" id="PS01183">
    <property type="entry name" value="UBIE_1"/>
    <property type="match status" value="1"/>
</dbReference>
<accession>R4FJZ7</accession>
<evidence type="ECO:0000256" key="4">
    <source>
        <dbReference type="ARBA" id="ARBA00022691"/>
    </source>
</evidence>
<keyword evidence="9" id="KW-1185">Reference proteome</keyword>
<evidence type="ECO:0000313" key="8">
    <source>
        <dbReference type="EnsemblMetazoa" id="RPRC002657-PA"/>
    </source>
</evidence>
<comment type="similarity">
    <text evidence="6">Belongs to the class I-like SAM-binding methyltransferase superfamily. MenG/UbiE family.</text>
</comment>
<keyword evidence="3 6" id="KW-0831">Ubiquinone biosynthesis</keyword>
<dbReference type="UniPathway" id="UPA00232"/>
<comment type="pathway">
    <text evidence="6">Cofactor biosynthesis; ubiquinone biosynthesis.</text>
</comment>
<dbReference type="FunFam" id="3.40.50.150:FF:000064">
    <property type="entry name" value="2-methoxy-6-polyprenyl-1,4-benzoquinol methylase, mitochondrial"/>
    <property type="match status" value="1"/>
</dbReference>
<reference evidence="8" key="3">
    <citation type="submission" date="2015-05" db="UniProtKB">
        <authorList>
            <consortium name="EnsemblMetazoa"/>
        </authorList>
    </citation>
    <scope>IDENTIFICATION</scope>
</reference>
<feature type="binding site" evidence="6">
    <location>
        <position position="95"/>
    </location>
    <ligand>
        <name>S-adenosyl-L-methionine</name>
        <dbReference type="ChEBI" id="CHEBI:59789"/>
    </ligand>
</feature>
<protein>
    <recommendedName>
        <fullName evidence="6">2-methoxy-6-polyprenyl-1,4-benzoquinol methylase, mitochondrial</fullName>
        <ecNumber evidence="6">2.1.1.201</ecNumber>
    </recommendedName>
    <alternativeName>
        <fullName evidence="6">Ubiquinone biosynthesis methyltransferase COQ5</fullName>
    </alternativeName>
</protein>
<dbReference type="Pfam" id="PF01209">
    <property type="entry name" value="Ubie_methyltran"/>
    <property type="match status" value="1"/>
</dbReference>
<dbReference type="OMA" id="MNDVMSM"/>
<dbReference type="EnsemblMetazoa" id="RPRC002657-RA">
    <property type="protein sequence ID" value="RPRC002657-PA"/>
    <property type="gene ID" value="RPRC002657"/>
</dbReference>
<dbReference type="STRING" id="13249.R4FJZ7"/>
<dbReference type="eggNOG" id="KOG1540">
    <property type="taxonomic scope" value="Eukaryota"/>
</dbReference>
<dbReference type="InterPro" id="IPR023576">
    <property type="entry name" value="UbiE/COQ5_MeTrFase_CS"/>
</dbReference>
<dbReference type="EMBL" id="ACPB03007568">
    <property type="status" value="NOT_ANNOTATED_CDS"/>
    <property type="molecule type" value="Genomic_DNA"/>
</dbReference>
<evidence type="ECO:0000256" key="5">
    <source>
        <dbReference type="ARBA" id="ARBA00046387"/>
    </source>
</evidence>
<organism evidence="7">
    <name type="scientific">Rhodnius prolixus</name>
    <name type="common">Triatomid bug</name>
    <dbReference type="NCBI Taxonomy" id="13249"/>
    <lineage>
        <taxon>Eukaryota</taxon>
        <taxon>Metazoa</taxon>
        <taxon>Ecdysozoa</taxon>
        <taxon>Arthropoda</taxon>
        <taxon>Hexapoda</taxon>
        <taxon>Insecta</taxon>
        <taxon>Pterygota</taxon>
        <taxon>Neoptera</taxon>
        <taxon>Paraneoptera</taxon>
        <taxon>Hemiptera</taxon>
        <taxon>Heteroptera</taxon>
        <taxon>Panheteroptera</taxon>
        <taxon>Cimicomorpha</taxon>
        <taxon>Reduviidae</taxon>
        <taxon>Triatominae</taxon>
        <taxon>Rhodnius</taxon>
    </lineage>
</organism>
<dbReference type="SUPFAM" id="SSF53335">
    <property type="entry name" value="S-adenosyl-L-methionine-dependent methyltransferases"/>
    <property type="match status" value="1"/>
</dbReference>
<dbReference type="Gene3D" id="3.40.50.150">
    <property type="entry name" value="Vaccinia Virus protein VP39"/>
    <property type="match status" value="1"/>
</dbReference>
<dbReference type="AlphaFoldDB" id="R4FJZ7"/>
<reference evidence="7" key="1">
    <citation type="submission" date="2013-04" db="EMBL/GenBank/DDBJ databases">
        <title>An insight into the transcriptome of the digestive tract of the blood sucking bug, Rhodnius prolixus.</title>
        <authorList>
            <person name="Ribeiro J.M.C."/>
            <person name="Genta F.A."/>
            <person name="Sorgine M.H.F."/>
            <person name="Paiva-Silva G.O."/>
            <person name="Majerowicz D."/>
            <person name="Medeiros M."/>
            <person name="Koerich L."/>
            <person name="Terra W.R."/>
            <person name="Ferreira C."/>
            <person name="Pimentel A.C."/>
            <person name="Bisch P.M."/>
            <person name="Diniz M.M.P."/>
            <person name="Nascimento R."/>
            <person name="Salmon D."/>
            <person name="Silber A.M."/>
            <person name="Alves M."/>
            <person name="Oliveira M.F."/>
            <person name="Gondim K.C."/>
            <person name="Silva Neto M.A.C."/>
            <person name="Atella G.C."/>
            <person name="Araujo H."/>
            <person name="Dias F.S."/>
            <person name="Polycarpo C.R."/>
            <person name="Fampa P."/>
            <person name="Melo A.C."/>
            <person name="Tanaka A.S."/>
            <person name="Balczun C."/>
            <person name="Oliveira J.H.M."/>
            <person name="Goncalves R."/>
            <person name="Lazoski C."/>
            <person name="Pereira M.A."/>
            <person name="Rivera-Pomar R."/>
            <person name="Diambra L."/>
            <person name="Schaub G.A."/>
            <person name="Garcia E.S."/>
            <person name="Azambuja P."/>
            <person name="Braz G.R.C."/>
            <person name="Oliveira P.L."/>
        </authorList>
    </citation>
    <scope>NUCLEOTIDE SEQUENCE</scope>
</reference>
<keyword evidence="4 6" id="KW-0949">S-adenosyl-L-methionine</keyword>